<sequence length="66" mass="7454">MPCAFLFSLSPAVQRYVHCILWDLRQYTIGYLLPSPSTKHVAALLNLVVFDVCVLPHDRPALDKTV</sequence>
<proteinExistence type="predicted"/>
<reference evidence="1 2" key="1">
    <citation type="submission" date="2014-11" db="EMBL/GenBank/DDBJ databases">
        <authorList>
            <person name="Wibberg Daniel"/>
        </authorList>
    </citation>
    <scope>NUCLEOTIDE SEQUENCE [LARGE SCALE GENOMIC DNA]</scope>
    <source>
        <strain evidence="1">Rhizoctonia solani AG1-IB 7/3/14</strain>
    </source>
</reference>
<accession>A0A0B7G003</accession>
<organism evidence="1 2">
    <name type="scientific">Thanatephorus cucumeris (strain AG1-IB / isolate 7/3/14)</name>
    <name type="common">Lettuce bottom rot fungus</name>
    <name type="synonym">Rhizoctonia solani</name>
    <dbReference type="NCBI Taxonomy" id="1108050"/>
    <lineage>
        <taxon>Eukaryota</taxon>
        <taxon>Fungi</taxon>
        <taxon>Dikarya</taxon>
        <taxon>Basidiomycota</taxon>
        <taxon>Agaricomycotina</taxon>
        <taxon>Agaricomycetes</taxon>
        <taxon>Cantharellales</taxon>
        <taxon>Ceratobasidiaceae</taxon>
        <taxon>Rhizoctonia</taxon>
        <taxon>Rhizoctonia solani AG-1</taxon>
    </lineage>
</organism>
<dbReference type="Proteomes" id="UP000059188">
    <property type="component" value="Unassembled WGS sequence"/>
</dbReference>
<keyword evidence="2" id="KW-1185">Reference proteome</keyword>
<evidence type="ECO:0000313" key="1">
    <source>
        <dbReference type="EMBL" id="CEL63280.1"/>
    </source>
</evidence>
<dbReference type="EMBL" id="LN679107">
    <property type="protein sequence ID" value="CEL63280.1"/>
    <property type="molecule type" value="Genomic_DNA"/>
</dbReference>
<dbReference type="AlphaFoldDB" id="A0A0B7G003"/>
<gene>
    <name evidence="1" type="ORF">RSOLAG1IB_05323</name>
</gene>
<name>A0A0B7G003_THACB</name>
<evidence type="ECO:0000313" key="2">
    <source>
        <dbReference type="Proteomes" id="UP000059188"/>
    </source>
</evidence>
<protein>
    <submittedName>
        <fullName evidence="1">Uncharacterized protein</fullName>
    </submittedName>
</protein>